<organism evidence="5 6">
    <name type="scientific">Clostridium omnivorum</name>
    <dbReference type="NCBI Taxonomy" id="1604902"/>
    <lineage>
        <taxon>Bacteria</taxon>
        <taxon>Bacillati</taxon>
        <taxon>Bacillota</taxon>
        <taxon>Clostridia</taxon>
        <taxon>Eubacteriales</taxon>
        <taxon>Clostridiaceae</taxon>
        <taxon>Clostridium</taxon>
    </lineage>
</organism>
<dbReference type="SUPFAM" id="SSF50249">
    <property type="entry name" value="Nucleic acid-binding proteins"/>
    <property type="match status" value="1"/>
</dbReference>
<evidence type="ECO:0000256" key="3">
    <source>
        <dbReference type="RuleBase" id="RU000408"/>
    </source>
</evidence>
<evidence type="ECO:0000256" key="2">
    <source>
        <dbReference type="ARBA" id="ARBA00022490"/>
    </source>
</evidence>
<dbReference type="PRINTS" id="PR00050">
    <property type="entry name" value="COLDSHOCK"/>
</dbReference>
<evidence type="ECO:0000259" key="4">
    <source>
        <dbReference type="PROSITE" id="PS51857"/>
    </source>
</evidence>
<dbReference type="PIRSF" id="PIRSF002599">
    <property type="entry name" value="Cold_shock_A"/>
    <property type="match status" value="1"/>
</dbReference>
<dbReference type="InterPro" id="IPR002059">
    <property type="entry name" value="CSP_DNA-bd"/>
</dbReference>
<dbReference type="InterPro" id="IPR019844">
    <property type="entry name" value="CSD_CS"/>
</dbReference>
<name>A0ABQ5N5Z0_9CLOT</name>
<comment type="caution">
    <text evidence="5">The sequence shown here is derived from an EMBL/GenBank/DDBJ whole genome shotgun (WGS) entry which is preliminary data.</text>
</comment>
<dbReference type="SMART" id="SM00357">
    <property type="entry name" value="CSP"/>
    <property type="match status" value="1"/>
</dbReference>
<dbReference type="InterPro" id="IPR011129">
    <property type="entry name" value="CSD"/>
</dbReference>
<protein>
    <submittedName>
        <fullName evidence="5">Cold-shock protein</fullName>
    </submittedName>
</protein>
<keyword evidence="6" id="KW-1185">Reference proteome</keyword>
<evidence type="ECO:0000313" key="6">
    <source>
        <dbReference type="Proteomes" id="UP001208567"/>
    </source>
</evidence>
<accession>A0ABQ5N5Z0</accession>
<dbReference type="Gene3D" id="6.20.370.130">
    <property type="match status" value="1"/>
</dbReference>
<dbReference type="Gene3D" id="2.40.50.140">
    <property type="entry name" value="Nucleic acid-binding proteins"/>
    <property type="match status" value="1"/>
</dbReference>
<dbReference type="InterPro" id="IPR050181">
    <property type="entry name" value="Cold_shock_domain"/>
</dbReference>
<reference evidence="5 6" key="1">
    <citation type="journal article" date="2024" name="Int. J. Syst. Evol. Microbiol.">
        <title>Clostridium omnivorum sp. nov., isolated from anoxic soil under the treatment of reductive soil disinfestation.</title>
        <authorList>
            <person name="Ueki A."/>
            <person name="Tonouchi A."/>
            <person name="Kaku N."/>
            <person name="Honma S."/>
            <person name="Ueki K."/>
        </authorList>
    </citation>
    <scope>NUCLEOTIDE SEQUENCE [LARGE SCALE GENOMIC DNA]</scope>
    <source>
        <strain evidence="5 6">E14</strain>
    </source>
</reference>
<dbReference type="InterPro" id="IPR012156">
    <property type="entry name" value="Cold_shock_CspA"/>
</dbReference>
<dbReference type="PROSITE" id="PS51857">
    <property type="entry name" value="CSD_2"/>
    <property type="match status" value="1"/>
</dbReference>
<dbReference type="PANTHER" id="PTHR11544">
    <property type="entry name" value="COLD SHOCK DOMAIN CONTAINING PROTEINS"/>
    <property type="match status" value="1"/>
</dbReference>
<dbReference type="InterPro" id="IPR012340">
    <property type="entry name" value="NA-bd_OB-fold"/>
</dbReference>
<gene>
    <name evidence="5" type="primary">cspB_2</name>
    <name evidence="5" type="ORF">bsdE14_19440</name>
</gene>
<feature type="domain" description="CSD" evidence="4">
    <location>
        <begin position="1"/>
        <end position="66"/>
    </location>
</feature>
<keyword evidence="2" id="KW-0963">Cytoplasm</keyword>
<dbReference type="Pfam" id="PF00313">
    <property type="entry name" value="CSD"/>
    <property type="match status" value="1"/>
</dbReference>
<comment type="subcellular location">
    <subcellularLocation>
        <location evidence="1 3">Cytoplasm</location>
    </subcellularLocation>
</comment>
<sequence>MKLGVVKWFDPEKGFGFISVDGDEDVFVHHSAIKENGTDKMLHGGEEVQFDVVEGRKGPEASNVTKV</sequence>
<dbReference type="Proteomes" id="UP001208567">
    <property type="component" value="Unassembled WGS sequence"/>
</dbReference>
<evidence type="ECO:0000313" key="5">
    <source>
        <dbReference type="EMBL" id="GLC30534.1"/>
    </source>
</evidence>
<dbReference type="EMBL" id="BRXR01000001">
    <property type="protein sequence ID" value="GLC30534.1"/>
    <property type="molecule type" value="Genomic_DNA"/>
</dbReference>
<dbReference type="PROSITE" id="PS00352">
    <property type="entry name" value="CSD_1"/>
    <property type="match status" value="1"/>
</dbReference>
<dbReference type="RefSeq" id="WP_264849802.1">
    <property type="nucleotide sequence ID" value="NZ_BRXR01000001.1"/>
</dbReference>
<proteinExistence type="predicted"/>
<evidence type="ECO:0000256" key="1">
    <source>
        <dbReference type="ARBA" id="ARBA00004496"/>
    </source>
</evidence>
<dbReference type="CDD" id="cd04458">
    <property type="entry name" value="CSP_CDS"/>
    <property type="match status" value="1"/>
</dbReference>